<dbReference type="GO" id="GO:0005737">
    <property type="term" value="C:cytoplasm"/>
    <property type="evidence" value="ECO:0007669"/>
    <property type="project" value="TreeGrafter"/>
</dbReference>
<keyword evidence="4" id="KW-0175">Coiled coil</keyword>
<dbReference type="InterPro" id="IPR003593">
    <property type="entry name" value="AAA+_ATPase"/>
</dbReference>
<dbReference type="InterPro" id="IPR050130">
    <property type="entry name" value="ClpA_ClpB"/>
</dbReference>
<keyword evidence="3" id="KW-0067">ATP-binding</keyword>
<dbReference type="Pfam" id="PF17871">
    <property type="entry name" value="AAA_lid_9"/>
    <property type="match status" value="1"/>
</dbReference>
<dbReference type="GO" id="GO:0005524">
    <property type="term" value="F:ATP binding"/>
    <property type="evidence" value="ECO:0007669"/>
    <property type="project" value="UniProtKB-KW"/>
</dbReference>
<dbReference type="Pfam" id="PF00004">
    <property type="entry name" value="AAA"/>
    <property type="match status" value="1"/>
</dbReference>
<dbReference type="PANTHER" id="PTHR11638">
    <property type="entry name" value="ATP-DEPENDENT CLP PROTEASE"/>
    <property type="match status" value="1"/>
</dbReference>
<feature type="coiled-coil region" evidence="4">
    <location>
        <begin position="423"/>
        <end position="464"/>
    </location>
</feature>
<dbReference type="InterPro" id="IPR003959">
    <property type="entry name" value="ATPase_AAA_core"/>
</dbReference>
<evidence type="ECO:0000256" key="2">
    <source>
        <dbReference type="ARBA" id="ARBA00022741"/>
    </source>
</evidence>
<evidence type="ECO:0000256" key="3">
    <source>
        <dbReference type="ARBA" id="ARBA00022840"/>
    </source>
</evidence>
<dbReference type="SUPFAM" id="SSF52540">
    <property type="entry name" value="P-loop containing nucleoside triphosphate hydrolases"/>
    <property type="match status" value="2"/>
</dbReference>
<keyword evidence="7" id="KW-1185">Reference proteome</keyword>
<dbReference type="GO" id="GO:0034605">
    <property type="term" value="P:cellular response to heat"/>
    <property type="evidence" value="ECO:0007669"/>
    <property type="project" value="TreeGrafter"/>
</dbReference>
<evidence type="ECO:0000256" key="1">
    <source>
        <dbReference type="ARBA" id="ARBA00022737"/>
    </source>
</evidence>
<evidence type="ECO:0000313" key="7">
    <source>
        <dbReference type="Proteomes" id="UP001057455"/>
    </source>
</evidence>
<sequence>MYNFKIGVLGRLGKYQLRNFTVWRHLVPVCELSAEVSDVLKNASNIARQSGSGSVESEFVVKSLLENGKSKGNCFRSIRLPLDFLVSELDAFIRKQTYVAGEEHVAANSASALLHAQSLALSRQKPLGITELSEGLLKYDGFLRNLRRRKDDTGSSTAADCLHNLTERAKCAFGNTFVGRERELERLKGSLNRMRKNNVLLVGEPGVGKTALVERLASDMILEDESITVYSLDLCRLYSGQGARGELETKLRYIFDNMSGGNKILFIDEIHHLIQNQESGVNVTNLLKPIMTSNSVKIIGSTTTKEYHQYFRRDRAFERRFEVLRIRENSADESLAILHGVRPALEEYHNVKIDNEAILAAVELSMRFIPKRFLPDKAIDLLDEASMLAKRRHSPFAQLDEIVRHKNHMIASLIRENSSDMAINRDISTLETEESRLRELRDKQQKLCARLRELQRQQHEHEKNGDLVKAAELKNQTIPELKKLINANSNRTDICNQSFYNESAKPRENCFCDQNSVTQTNMASTADLEGSHPIRVDKFAVANVVNQYTGIPESVLLQSQINNYEAVAGELKSIILGQPDAVDRTLVLIYKHSCGIASRRKIGAALCYVGPSGVGKRTLIQHISNMFGFSVKYIAGSNLAASNATNMLIGSPPGYVGHREGGMLCEWIKEHPYSIVVFEDVHVIHSNVINLLLSAMDNGLLVDSQGEECDLGQIIFVFTTKNEAILSPGIKDNVDDVIKFNALTKGTMEAIIRRRLANMPLVNLRATEATIDHLYRLTIGKEPVVNLIDRVVGTGISRLVGVLGVGLATQGGPAALDLADDLVTLLLVDVLANEVLNLVLWWDPELGLFEELEPHVSMFQTCLKEVLNVRHKDLLHGALGLMPGLGGHLLELLQEPGTLGFAIVAGHGLHERDEVVDVLGVVVVQTLLLEQTQHLSDHGVNGILANLTNLGEGSSLERGIHVSSCIVM</sequence>
<proteinExistence type="predicted"/>
<dbReference type="InterPro" id="IPR041546">
    <property type="entry name" value="ClpA/ClpB_AAA_lid"/>
</dbReference>
<organism evidence="6 7">
    <name type="scientific">Babesia ovis</name>
    <dbReference type="NCBI Taxonomy" id="5869"/>
    <lineage>
        <taxon>Eukaryota</taxon>
        <taxon>Sar</taxon>
        <taxon>Alveolata</taxon>
        <taxon>Apicomplexa</taxon>
        <taxon>Aconoidasida</taxon>
        <taxon>Piroplasmida</taxon>
        <taxon>Babesiidae</taxon>
        <taxon>Babesia</taxon>
    </lineage>
</organism>
<dbReference type="Proteomes" id="UP001057455">
    <property type="component" value="Unassembled WGS sequence"/>
</dbReference>
<gene>
    <name evidence="6" type="ORF">BaOVIS_030930</name>
</gene>
<protein>
    <submittedName>
        <fullName evidence="6">ATP-dependent chaperone</fullName>
    </submittedName>
</protein>
<feature type="domain" description="AAA+ ATPase" evidence="5">
    <location>
        <begin position="195"/>
        <end position="327"/>
    </location>
</feature>
<evidence type="ECO:0000313" key="6">
    <source>
        <dbReference type="EMBL" id="GFE55689.1"/>
    </source>
</evidence>
<keyword evidence="1" id="KW-0677">Repeat</keyword>
<dbReference type="PANTHER" id="PTHR11638:SF18">
    <property type="entry name" value="HEAT SHOCK PROTEIN 104"/>
    <property type="match status" value="1"/>
</dbReference>
<comment type="caution">
    <text evidence="6">The sequence shown here is derived from an EMBL/GenBank/DDBJ whole genome shotgun (WGS) entry which is preliminary data.</text>
</comment>
<dbReference type="Pfam" id="PF07724">
    <property type="entry name" value="AAA_2"/>
    <property type="match status" value="1"/>
</dbReference>
<name>A0A9W5TF60_BABOV</name>
<dbReference type="Gene3D" id="3.40.50.300">
    <property type="entry name" value="P-loop containing nucleotide triphosphate hydrolases"/>
    <property type="match status" value="3"/>
</dbReference>
<evidence type="ECO:0000256" key="4">
    <source>
        <dbReference type="SAM" id="Coils"/>
    </source>
</evidence>
<accession>A0A9W5TF60</accession>
<dbReference type="InterPro" id="IPR027417">
    <property type="entry name" value="P-loop_NTPase"/>
</dbReference>
<dbReference type="OrthoDB" id="366123at2759"/>
<dbReference type="CDD" id="cd00009">
    <property type="entry name" value="AAA"/>
    <property type="match status" value="1"/>
</dbReference>
<evidence type="ECO:0000259" key="5">
    <source>
        <dbReference type="SMART" id="SM00382"/>
    </source>
</evidence>
<dbReference type="InterPro" id="IPR001270">
    <property type="entry name" value="ClpA/B"/>
</dbReference>
<dbReference type="AlphaFoldDB" id="A0A9W5TF60"/>
<dbReference type="PRINTS" id="PR00300">
    <property type="entry name" value="CLPPROTEASEA"/>
</dbReference>
<keyword evidence="2" id="KW-0547">Nucleotide-binding</keyword>
<dbReference type="SMART" id="SM00382">
    <property type="entry name" value="AAA"/>
    <property type="match status" value="2"/>
</dbReference>
<reference evidence="6" key="1">
    <citation type="submission" date="2019-12" db="EMBL/GenBank/DDBJ databases">
        <title>Genome sequence of Babesia ovis.</title>
        <authorList>
            <person name="Yamagishi J."/>
            <person name="Sevinc F."/>
            <person name="Xuan X."/>
        </authorList>
    </citation>
    <scope>NUCLEOTIDE SEQUENCE</scope>
    <source>
        <strain evidence="6">Selcuk</strain>
    </source>
</reference>
<dbReference type="EMBL" id="BLIY01000024">
    <property type="protein sequence ID" value="GFE55689.1"/>
    <property type="molecule type" value="Genomic_DNA"/>
</dbReference>
<feature type="domain" description="AAA+ ATPase" evidence="5">
    <location>
        <begin position="602"/>
        <end position="744"/>
    </location>
</feature>
<dbReference type="GO" id="GO:0016887">
    <property type="term" value="F:ATP hydrolysis activity"/>
    <property type="evidence" value="ECO:0007669"/>
    <property type="project" value="InterPro"/>
</dbReference>